<dbReference type="Gramene" id="QL06p031201:mrna">
    <property type="protein sequence ID" value="QL06p031201:mrna:CDS:1"/>
    <property type="gene ID" value="QL06p031201"/>
</dbReference>
<dbReference type="PANTHER" id="PTHR35167:SF12">
    <property type="match status" value="1"/>
</dbReference>
<gene>
    <name evidence="2" type="primary">LOC115950862</name>
</gene>
<sequence>MAESLSSTSETNPQKGLTEWDMAAAQKLMQLSDEDSNNDEKNCNKRDSDDEEGDDQSQSRSEITSALIEEIFGKEDEEVYRPKKRRYRSLVSIYTATKPVNARFQKKARSYNNPNGVLA</sequence>
<dbReference type="Proteomes" id="UP000594261">
    <property type="component" value="Chromosome 6"/>
</dbReference>
<accession>A0A7N2LYI9</accession>
<dbReference type="EnsemblPlants" id="QL06p031201:mrna">
    <property type="protein sequence ID" value="QL06p031201:mrna:CDS:1"/>
    <property type="gene ID" value="QL06p031201"/>
</dbReference>
<name>A0A7N2LYI9_QUELO</name>
<evidence type="ECO:0000313" key="2">
    <source>
        <dbReference type="EnsemblPlants" id="QL06p031201:mrna:CDS:1"/>
    </source>
</evidence>
<keyword evidence="3" id="KW-1185">Reference proteome</keyword>
<dbReference type="EMBL" id="LRBV02000006">
    <property type="status" value="NOT_ANNOTATED_CDS"/>
    <property type="molecule type" value="Genomic_DNA"/>
</dbReference>
<organism evidence="2 3">
    <name type="scientific">Quercus lobata</name>
    <name type="common">Valley oak</name>
    <dbReference type="NCBI Taxonomy" id="97700"/>
    <lineage>
        <taxon>Eukaryota</taxon>
        <taxon>Viridiplantae</taxon>
        <taxon>Streptophyta</taxon>
        <taxon>Embryophyta</taxon>
        <taxon>Tracheophyta</taxon>
        <taxon>Spermatophyta</taxon>
        <taxon>Magnoliopsida</taxon>
        <taxon>eudicotyledons</taxon>
        <taxon>Gunneridae</taxon>
        <taxon>Pentapetalae</taxon>
        <taxon>rosids</taxon>
        <taxon>fabids</taxon>
        <taxon>Fagales</taxon>
        <taxon>Fagaceae</taxon>
        <taxon>Quercus</taxon>
    </lineage>
</organism>
<feature type="region of interest" description="Disordered" evidence="1">
    <location>
        <begin position="1"/>
        <end position="20"/>
    </location>
</feature>
<feature type="compositionally biased region" description="Basic and acidic residues" evidence="1">
    <location>
        <begin position="38"/>
        <end position="48"/>
    </location>
</feature>
<evidence type="ECO:0000313" key="3">
    <source>
        <dbReference type="Proteomes" id="UP000594261"/>
    </source>
</evidence>
<feature type="region of interest" description="Disordered" evidence="1">
    <location>
        <begin position="29"/>
        <end position="66"/>
    </location>
</feature>
<dbReference type="KEGG" id="qlo:115950862"/>
<evidence type="ECO:0000256" key="1">
    <source>
        <dbReference type="SAM" id="MobiDB-lite"/>
    </source>
</evidence>
<dbReference type="RefSeq" id="XP_030923991.1">
    <property type="nucleotide sequence ID" value="XM_031068131.1"/>
</dbReference>
<dbReference type="GeneID" id="115950862"/>
<feature type="compositionally biased region" description="Polar residues" evidence="1">
    <location>
        <begin position="1"/>
        <end position="15"/>
    </location>
</feature>
<dbReference type="OrthoDB" id="1739516at2759"/>
<dbReference type="AlphaFoldDB" id="A0A7N2LYI9"/>
<reference evidence="2" key="2">
    <citation type="submission" date="2021-01" db="UniProtKB">
        <authorList>
            <consortium name="EnsemblPlants"/>
        </authorList>
    </citation>
    <scope>IDENTIFICATION</scope>
</reference>
<protein>
    <submittedName>
        <fullName evidence="2">Uncharacterized protein</fullName>
    </submittedName>
</protein>
<reference evidence="2 3" key="1">
    <citation type="journal article" date="2016" name="G3 (Bethesda)">
        <title>First Draft Assembly and Annotation of the Genome of a California Endemic Oak Quercus lobata Nee (Fagaceae).</title>
        <authorList>
            <person name="Sork V.L."/>
            <person name="Fitz-Gibbon S.T."/>
            <person name="Puiu D."/>
            <person name="Crepeau M."/>
            <person name="Gugger P.F."/>
            <person name="Sherman R."/>
            <person name="Stevens K."/>
            <person name="Langley C.H."/>
            <person name="Pellegrini M."/>
            <person name="Salzberg S.L."/>
        </authorList>
    </citation>
    <scope>NUCLEOTIDE SEQUENCE [LARGE SCALE GENOMIC DNA]</scope>
    <source>
        <strain evidence="2 3">cv. SW786</strain>
    </source>
</reference>
<dbReference type="InParanoid" id="A0A7N2LYI9"/>
<dbReference type="OMA" id="MITEIEM"/>
<dbReference type="PANTHER" id="PTHR35167">
    <property type="entry name" value="OS05G0216466 PROTEIN"/>
    <property type="match status" value="1"/>
</dbReference>
<proteinExistence type="predicted"/>